<keyword evidence="3 6" id="KW-1133">Transmembrane helix</keyword>
<evidence type="ECO:0000256" key="5">
    <source>
        <dbReference type="ARBA" id="ARBA00023329"/>
    </source>
</evidence>
<organism evidence="8 9">
    <name type="scientific">Thielaviopsis punctulata</name>
    <dbReference type="NCBI Taxonomy" id="72032"/>
    <lineage>
        <taxon>Eukaryota</taxon>
        <taxon>Fungi</taxon>
        <taxon>Dikarya</taxon>
        <taxon>Ascomycota</taxon>
        <taxon>Pezizomycotina</taxon>
        <taxon>Sordariomycetes</taxon>
        <taxon>Hypocreomycetidae</taxon>
        <taxon>Microascales</taxon>
        <taxon>Ceratocystidaceae</taxon>
        <taxon>Thielaviopsis</taxon>
    </lineage>
</organism>
<comment type="subcellular location">
    <subcellularLocation>
        <location evidence="6">Endoplasmic reticulum membrane</location>
        <topology evidence="6">Multi-pass membrane protein</topology>
    </subcellularLocation>
    <subcellularLocation>
        <location evidence="6">Endoplasmic reticulum-Golgi intermediate compartment membrane</location>
        <topology evidence="6">Multi-pass membrane protein</topology>
    </subcellularLocation>
    <subcellularLocation>
        <location evidence="6">Cytoplasmic vesicle</location>
        <location evidence="6">COPII-coated vesicle membrane</location>
        <topology evidence="6">Multi-pass membrane protein</topology>
    </subcellularLocation>
</comment>
<evidence type="ECO:0000313" key="8">
    <source>
        <dbReference type="EMBL" id="KKA30159.1"/>
    </source>
</evidence>
<dbReference type="GO" id="GO:0070072">
    <property type="term" value="P:vacuolar proton-transporting V-type ATPase complex assembly"/>
    <property type="evidence" value="ECO:0007669"/>
    <property type="project" value="UniProtKB-UniRule"/>
</dbReference>
<evidence type="ECO:0000313" key="9">
    <source>
        <dbReference type="Proteomes" id="UP000033483"/>
    </source>
</evidence>
<dbReference type="GO" id="GO:0012507">
    <property type="term" value="C:ER to Golgi transport vesicle membrane"/>
    <property type="evidence" value="ECO:0007669"/>
    <property type="project" value="UniProtKB-SubCell"/>
</dbReference>
<dbReference type="Pfam" id="PF09446">
    <property type="entry name" value="VMA21"/>
    <property type="match status" value="1"/>
</dbReference>
<dbReference type="InterPro" id="IPR019013">
    <property type="entry name" value="Vma21"/>
</dbReference>
<keyword evidence="1 6" id="KW-0812">Transmembrane</keyword>
<comment type="caution">
    <text evidence="8">The sequence shown here is derived from an EMBL/GenBank/DDBJ whole genome shotgun (WGS) entry which is preliminary data.</text>
</comment>
<protein>
    <submittedName>
        <fullName evidence="8">Uncharacterized protein</fullName>
    </submittedName>
</protein>
<dbReference type="AlphaFoldDB" id="A0A0F4ZHU0"/>
<feature type="transmembrane region" description="Helical" evidence="6">
    <location>
        <begin position="35"/>
        <end position="56"/>
    </location>
</feature>
<dbReference type="OrthoDB" id="160405at2759"/>
<evidence type="ECO:0000256" key="7">
    <source>
        <dbReference type="SAM" id="MobiDB-lite"/>
    </source>
</evidence>
<evidence type="ECO:0000256" key="2">
    <source>
        <dbReference type="ARBA" id="ARBA00022824"/>
    </source>
</evidence>
<evidence type="ECO:0000256" key="6">
    <source>
        <dbReference type="HAMAP-Rule" id="MF_03058"/>
    </source>
</evidence>
<comment type="function">
    <text evidence="6">Required for the assembly of the V0 complex of the vacuolar ATPase (V-ATPase) in the endoplasmic reticulum.</text>
</comment>
<feature type="region of interest" description="Disordered" evidence="7">
    <location>
        <begin position="1"/>
        <end position="28"/>
    </location>
</feature>
<keyword evidence="9" id="KW-1185">Reference proteome</keyword>
<proteinExistence type="inferred from homology"/>
<evidence type="ECO:0000256" key="3">
    <source>
        <dbReference type="ARBA" id="ARBA00022989"/>
    </source>
</evidence>
<name>A0A0F4ZHU0_9PEZI</name>
<dbReference type="GO" id="GO:0033116">
    <property type="term" value="C:endoplasmic reticulum-Golgi intermediate compartment membrane"/>
    <property type="evidence" value="ECO:0007669"/>
    <property type="project" value="UniProtKB-SubCell"/>
</dbReference>
<dbReference type="EMBL" id="LAEV01000482">
    <property type="protein sequence ID" value="KKA30159.1"/>
    <property type="molecule type" value="Genomic_DNA"/>
</dbReference>
<evidence type="ECO:0000256" key="4">
    <source>
        <dbReference type="ARBA" id="ARBA00023136"/>
    </source>
</evidence>
<dbReference type="PANTHER" id="PTHR31792:SF3">
    <property type="entry name" value="VACUOLAR ATPASE ASSEMBLY INTEGRAL MEMBRANE PROTEIN VMA21"/>
    <property type="match status" value="1"/>
</dbReference>
<reference evidence="8 9" key="1">
    <citation type="submission" date="2015-03" db="EMBL/GenBank/DDBJ databases">
        <authorList>
            <person name="Radwan O."/>
            <person name="Al-Naeli F.A."/>
            <person name="Rendon G.A."/>
            <person name="Fields C."/>
        </authorList>
    </citation>
    <scope>NUCLEOTIDE SEQUENCE [LARGE SCALE GENOMIC DNA]</scope>
    <source>
        <strain evidence="8">CR-DP1</strain>
    </source>
</reference>
<dbReference type="HAMAP" id="MF_03058">
    <property type="entry name" value="VMA21"/>
    <property type="match status" value="1"/>
</dbReference>
<dbReference type="Proteomes" id="UP000033483">
    <property type="component" value="Unassembled WGS sequence"/>
</dbReference>
<keyword evidence="5 6" id="KW-0968">Cytoplasmic vesicle</keyword>
<comment type="similarity">
    <text evidence="6">Belongs to the VMA21 family.</text>
</comment>
<dbReference type="GO" id="GO:0005789">
    <property type="term" value="C:endoplasmic reticulum membrane"/>
    <property type="evidence" value="ECO:0007669"/>
    <property type="project" value="UniProtKB-SubCell"/>
</dbReference>
<sequence>MATRRIAASEKTALAQNDAPAEKKSATAPAVPKEVIMKLLGFTLAMVVCPIGSYFLTVDYVFKGNSSYAGGLAAIIANVVLIAYVIVAMREDQSDLNNGKEGKKDQ</sequence>
<accession>A0A0F4ZHU0</accession>
<feature type="transmembrane region" description="Helical" evidence="6">
    <location>
        <begin position="68"/>
        <end position="87"/>
    </location>
</feature>
<evidence type="ECO:0000256" key="1">
    <source>
        <dbReference type="ARBA" id="ARBA00022692"/>
    </source>
</evidence>
<keyword evidence="4 6" id="KW-0472">Membrane</keyword>
<comment type="caution">
    <text evidence="6">Lacks conserved residue(s) required for the propagation of feature annotation.</text>
</comment>
<gene>
    <name evidence="8" type="ORF">TD95_005470</name>
</gene>
<dbReference type="PANTHER" id="PTHR31792">
    <property type="entry name" value="VACUOLAR ATPASE ASSEMBLY INTEGRAL MEMBRANE PROTEIN VMA21"/>
    <property type="match status" value="1"/>
</dbReference>
<keyword evidence="2 6" id="KW-0256">Endoplasmic reticulum</keyword>